<dbReference type="SUPFAM" id="SSF48452">
    <property type="entry name" value="TPR-like"/>
    <property type="match status" value="1"/>
</dbReference>
<dbReference type="Gene3D" id="1.25.40.10">
    <property type="entry name" value="Tetratricopeptide repeat domain"/>
    <property type="match status" value="1"/>
</dbReference>
<feature type="transmembrane region" description="Helical" evidence="1">
    <location>
        <begin position="839"/>
        <end position="857"/>
    </location>
</feature>
<dbReference type="InterPro" id="IPR001878">
    <property type="entry name" value="Znf_CCHC"/>
</dbReference>
<sequence length="886" mass="102058">MPTIAKLLDTLPVINQSRLVASGFGIWVAWKGDLHGAVANTLQEYGALCMAKDSDQALWYSNTVEVFRAIARLQVWARVNPMPVFCQIMPLTFLVGYDLEYSASLSVELDRQSVTPSGDFEVVVHPKLKEQVQSVAGLTTEAAGRVEGLANVEWLRLVADQGLDYESTLRWFFLLKPLGRMSDKESILGWRDFSTDVIELLQRLGLKYISDVREGALFLPLDNFRLLKSFTTEMMNLIRHNKEAPDKKYWPVVMAAVPQGTLHFTADLPRKVGLDWNRLTPDYPHVRFMDGFLLSPWFRMNETRYGAGAVNLDSWCTLSLKDGDEGAGYGTLQVALPNALVASDGDHECFYCGLKNHKASECPSKRIATPQPQVWRLLAKADINEFSDGFSGLDKDVSKDDFVASILRVMESKNDLESLLARSVFEINSPVQLRTLKLVWRSRGKEWEDGFKQLAPQEGDFIWEAMENLEKGDMEEAERQLKEAQAKYPRSYQPQSLWGYWYMEHGDLNQAMFHWQEAERMSYTTMQQGCMAFLQARLMEVEGNYKDAINTYKRVNSLSPTWLQPVYRQAVCMVKMGFTGQAMDTLFDLVARDPNVFNRILVDPELDRGRVQLLSAMWEKWHDAETSVETTRKQVEDLTDDISKRFAETHPYFETANEELDRLRNFSRTNNYVAYHQLIKGAEKFQAALDDEVRREIKRINSNIEYLAERVRDIQREAAWFPFPKLLLEFNREFNFCVDKINWIRTQRLHDADNFRKSLRFVEEIEEHIDSLQGRLVTLRIIRDSTLFILMLGRNFIWLELLGLGSLLVAVPALIYFTQGIEGNMILDTIKDPSQRWEISKGLIIILSILCVAMAAIKSAVTFDKRKRELFTQIDEEKRKSAPKRY</sequence>
<feature type="transmembrane region" description="Helical" evidence="1">
    <location>
        <begin position="796"/>
        <end position="818"/>
    </location>
</feature>
<keyword evidence="1" id="KW-0472">Membrane</keyword>
<gene>
    <name evidence="3" type="ORF">AB6M95_04540</name>
</gene>
<dbReference type="InterPro" id="IPR011990">
    <property type="entry name" value="TPR-like_helical_dom_sf"/>
</dbReference>
<evidence type="ECO:0000313" key="4">
    <source>
        <dbReference type="Proteomes" id="UP001568698"/>
    </source>
</evidence>
<reference evidence="3 4" key="1">
    <citation type="submission" date="2024-08" db="EMBL/GenBank/DDBJ databases">
        <title>Sulfate-reducing bacteria isolated from formation water of the oil field in Kazakhstan and description of Pseudodesulfovibrio sp.</title>
        <authorList>
            <person name="Bidzhieva S.K."/>
            <person name="Tourova T.P."/>
            <person name="Grouzdev D.S."/>
            <person name="Beletsky A.V."/>
            <person name="Sokolova D.S."/>
            <person name="Samigullina S.R."/>
            <person name="Poltaraus A.B."/>
            <person name="Avtukh A.N."/>
            <person name="Tereshina V.M."/>
            <person name="Zhaparov N.S."/>
            <person name="Mardanov A.V."/>
            <person name="Nazina T.N."/>
        </authorList>
    </citation>
    <scope>NUCLEOTIDE SEQUENCE [LARGE SCALE GENOMIC DNA]</scope>
    <source>
        <strain evidence="3 4">9FUS</strain>
    </source>
</reference>
<dbReference type="Proteomes" id="UP001568698">
    <property type="component" value="Unassembled WGS sequence"/>
</dbReference>
<name>A0ABV4JZ58_9BACT</name>
<dbReference type="EMBL" id="JBGLYH010000007">
    <property type="protein sequence ID" value="MEZ7196007.1"/>
    <property type="molecule type" value="Genomic_DNA"/>
</dbReference>
<feature type="domain" description="CCHC-type" evidence="2">
    <location>
        <begin position="349"/>
        <end position="364"/>
    </location>
</feature>
<accession>A0ABV4JZ58</accession>
<organism evidence="3 4">
    <name type="scientific">Pseudodesulfovibrio karagichevae</name>
    <dbReference type="NCBI Taxonomy" id="3239305"/>
    <lineage>
        <taxon>Bacteria</taxon>
        <taxon>Pseudomonadati</taxon>
        <taxon>Thermodesulfobacteriota</taxon>
        <taxon>Desulfovibrionia</taxon>
        <taxon>Desulfovibrionales</taxon>
        <taxon>Desulfovibrionaceae</taxon>
    </lineage>
</organism>
<keyword evidence="1" id="KW-1133">Transmembrane helix</keyword>
<dbReference type="PROSITE" id="PS50158">
    <property type="entry name" value="ZF_CCHC"/>
    <property type="match status" value="1"/>
</dbReference>
<dbReference type="RefSeq" id="WP_371385548.1">
    <property type="nucleotide sequence ID" value="NZ_JBGLYH010000007.1"/>
</dbReference>
<keyword evidence="1" id="KW-0812">Transmembrane</keyword>
<evidence type="ECO:0000256" key="1">
    <source>
        <dbReference type="SAM" id="Phobius"/>
    </source>
</evidence>
<evidence type="ECO:0000259" key="2">
    <source>
        <dbReference type="PROSITE" id="PS50158"/>
    </source>
</evidence>
<evidence type="ECO:0000313" key="3">
    <source>
        <dbReference type="EMBL" id="MEZ7196007.1"/>
    </source>
</evidence>
<protein>
    <submittedName>
        <fullName evidence="3">Tetratricopeptide repeat protein</fullName>
    </submittedName>
</protein>
<keyword evidence="4" id="KW-1185">Reference proteome</keyword>
<comment type="caution">
    <text evidence="3">The sequence shown here is derived from an EMBL/GenBank/DDBJ whole genome shotgun (WGS) entry which is preliminary data.</text>
</comment>
<proteinExistence type="predicted"/>